<protein>
    <submittedName>
        <fullName evidence="1">Uncharacterized protein</fullName>
    </submittedName>
</protein>
<dbReference type="AlphaFoldDB" id="A0A1Y6M4D3"/>
<dbReference type="EMBL" id="LT882698">
    <property type="protein sequence ID" value="SMY31442.1"/>
    <property type="molecule type" value="Genomic_DNA"/>
</dbReference>
<reference evidence="1" key="1">
    <citation type="submission" date="2017-05" db="EMBL/GenBank/DDBJ databases">
        <authorList>
            <person name="Song R."/>
            <person name="Chenine A.L."/>
            <person name="Ruprecht R.M."/>
        </authorList>
    </citation>
    <scope>NUCLEOTIDE SEQUENCE</scope>
    <source>
        <strain evidence="1">Klebsiella pneumoniae KLPN57</strain>
    </source>
</reference>
<evidence type="ECO:0000313" key="1">
    <source>
        <dbReference type="EMBL" id="SMY31442.1"/>
    </source>
</evidence>
<proteinExistence type="predicted"/>
<accession>A0A1Y6M4D3</accession>
<organism evidence="1">
    <name type="scientific">Klebsiella pneumoniae</name>
    <dbReference type="NCBI Taxonomy" id="573"/>
    <lineage>
        <taxon>Bacteria</taxon>
        <taxon>Pseudomonadati</taxon>
        <taxon>Pseudomonadota</taxon>
        <taxon>Gammaproteobacteria</taxon>
        <taxon>Enterobacterales</taxon>
        <taxon>Enterobacteriaceae</taxon>
        <taxon>Klebsiella/Raoultella group</taxon>
        <taxon>Klebsiella</taxon>
        <taxon>Klebsiella pneumoniae complex</taxon>
    </lineage>
</organism>
<sequence length="49" mass="5789">MYYGWNAIACVVVDSVEASVKVIFVNVSWAFVNKFTCTRKPYYEYELRK</sequence>
<name>A0A1Y6M4D3_KLEPN</name>
<gene>
    <name evidence="1" type="ORF">PKLPN57_380</name>
</gene>